<dbReference type="SMART" id="SM00923">
    <property type="entry name" value="MbtH"/>
    <property type="match status" value="1"/>
</dbReference>
<gene>
    <name evidence="2" type="primary">mbtH</name>
    <name evidence="2" type="ORF">GCM10007315_32480</name>
</gene>
<comment type="caution">
    <text evidence="2">The sequence shown here is derived from an EMBL/GenBank/DDBJ whole genome shotgun (WGS) entry which is preliminary data.</text>
</comment>
<dbReference type="GO" id="GO:0019290">
    <property type="term" value="P:siderophore biosynthetic process"/>
    <property type="evidence" value="ECO:0007669"/>
    <property type="project" value="TreeGrafter"/>
</dbReference>
<feature type="domain" description="MbtH-like" evidence="1">
    <location>
        <begin position="2"/>
        <end position="52"/>
    </location>
</feature>
<dbReference type="InterPro" id="IPR005153">
    <property type="entry name" value="MbtH-like_dom"/>
</dbReference>
<accession>A0A918TY13</accession>
<dbReference type="Gene3D" id="3.90.820.10">
    <property type="entry name" value="Structural Genomics, Unknown Function 30-nov-00 1gh9 Mol_id"/>
    <property type="match status" value="1"/>
</dbReference>
<dbReference type="PANTHER" id="PTHR38444:SF1">
    <property type="entry name" value="ENTEROBACTIN BIOSYNTHESIS PROTEIN YBDZ"/>
    <property type="match status" value="1"/>
</dbReference>
<reference evidence="2" key="1">
    <citation type="journal article" date="2014" name="Int. J. Syst. Evol. Microbiol.">
        <title>Complete genome sequence of Corynebacterium casei LMG S-19264T (=DSM 44701T), isolated from a smear-ripened cheese.</title>
        <authorList>
            <consortium name="US DOE Joint Genome Institute (JGI-PGF)"/>
            <person name="Walter F."/>
            <person name="Albersmeier A."/>
            <person name="Kalinowski J."/>
            <person name="Ruckert C."/>
        </authorList>
    </citation>
    <scope>NUCLEOTIDE SEQUENCE</scope>
    <source>
        <strain evidence="2">KCTC 23310</strain>
    </source>
</reference>
<keyword evidence="3" id="KW-1185">Reference proteome</keyword>
<name>A0A918TY13_9RHOB</name>
<dbReference type="Proteomes" id="UP000638981">
    <property type="component" value="Unassembled WGS sequence"/>
</dbReference>
<reference evidence="2" key="2">
    <citation type="submission" date="2020-09" db="EMBL/GenBank/DDBJ databases">
        <authorList>
            <person name="Sun Q."/>
            <person name="Kim S."/>
        </authorList>
    </citation>
    <scope>NUCLEOTIDE SEQUENCE</scope>
    <source>
        <strain evidence="2">KCTC 23310</strain>
    </source>
</reference>
<sequence>MTNSTLTHAPWVILRNHEGRYSVFPLAHAVPAGWQVQGEPAGREACLARIAEIWTDMRPSALQEVMA</sequence>
<dbReference type="InterPro" id="IPR038020">
    <property type="entry name" value="MbtH-like_sf"/>
</dbReference>
<dbReference type="EMBL" id="BMYJ01000012">
    <property type="protein sequence ID" value="GHC65389.1"/>
    <property type="molecule type" value="Genomic_DNA"/>
</dbReference>
<dbReference type="PANTHER" id="PTHR38444">
    <property type="entry name" value="ENTEROBACTIN BIOSYNTHESIS PROTEIN YBDZ"/>
    <property type="match status" value="1"/>
</dbReference>
<dbReference type="GO" id="GO:0005829">
    <property type="term" value="C:cytosol"/>
    <property type="evidence" value="ECO:0007669"/>
    <property type="project" value="TreeGrafter"/>
</dbReference>
<proteinExistence type="predicted"/>
<evidence type="ECO:0000313" key="3">
    <source>
        <dbReference type="Proteomes" id="UP000638981"/>
    </source>
</evidence>
<dbReference type="Pfam" id="PF03621">
    <property type="entry name" value="MbtH"/>
    <property type="match status" value="1"/>
</dbReference>
<dbReference type="RefSeq" id="WP_189413033.1">
    <property type="nucleotide sequence ID" value="NZ_BMYJ01000012.1"/>
</dbReference>
<evidence type="ECO:0000259" key="1">
    <source>
        <dbReference type="SMART" id="SM00923"/>
    </source>
</evidence>
<dbReference type="SUPFAM" id="SSF160582">
    <property type="entry name" value="MbtH-like"/>
    <property type="match status" value="1"/>
</dbReference>
<evidence type="ECO:0000313" key="2">
    <source>
        <dbReference type="EMBL" id="GHC65389.1"/>
    </source>
</evidence>
<protein>
    <submittedName>
        <fullName evidence="2">MbtH protein</fullName>
    </submittedName>
</protein>
<dbReference type="AlphaFoldDB" id="A0A918TY13"/>
<organism evidence="2 3">
    <name type="scientific">Neogemmobacter tilapiae</name>
    <dbReference type="NCBI Taxonomy" id="875041"/>
    <lineage>
        <taxon>Bacteria</taxon>
        <taxon>Pseudomonadati</taxon>
        <taxon>Pseudomonadota</taxon>
        <taxon>Alphaproteobacteria</taxon>
        <taxon>Rhodobacterales</taxon>
        <taxon>Paracoccaceae</taxon>
        <taxon>Neogemmobacter</taxon>
    </lineage>
</organism>
<dbReference type="InterPro" id="IPR037407">
    <property type="entry name" value="MLP_fam"/>
</dbReference>